<keyword evidence="3" id="KW-1185">Reference proteome</keyword>
<dbReference type="OrthoDB" id="5428787at2759"/>
<evidence type="ECO:0000256" key="1">
    <source>
        <dbReference type="SAM" id="SignalP"/>
    </source>
</evidence>
<evidence type="ECO:0000313" key="3">
    <source>
        <dbReference type="Proteomes" id="UP001150904"/>
    </source>
</evidence>
<protein>
    <recommendedName>
        <fullName evidence="4">Apple domain-containing protein</fullName>
    </recommendedName>
</protein>
<evidence type="ECO:0008006" key="4">
    <source>
        <dbReference type="Google" id="ProtNLM"/>
    </source>
</evidence>
<organism evidence="2 3">
    <name type="scientific">Penicillium cinerascens</name>
    <dbReference type="NCBI Taxonomy" id="70096"/>
    <lineage>
        <taxon>Eukaryota</taxon>
        <taxon>Fungi</taxon>
        <taxon>Dikarya</taxon>
        <taxon>Ascomycota</taxon>
        <taxon>Pezizomycotina</taxon>
        <taxon>Eurotiomycetes</taxon>
        <taxon>Eurotiomycetidae</taxon>
        <taxon>Eurotiales</taxon>
        <taxon>Aspergillaceae</taxon>
        <taxon>Penicillium</taxon>
    </lineage>
</organism>
<dbReference type="GeneID" id="83178409"/>
<evidence type="ECO:0000313" key="2">
    <source>
        <dbReference type="EMBL" id="KAJ5212400.1"/>
    </source>
</evidence>
<dbReference type="Proteomes" id="UP001150904">
    <property type="component" value="Unassembled WGS sequence"/>
</dbReference>
<name>A0A9W9N3E4_9EURO</name>
<dbReference type="AlphaFoldDB" id="A0A9W9N3E4"/>
<keyword evidence="1" id="KW-0732">Signal</keyword>
<feature type="signal peptide" evidence="1">
    <location>
        <begin position="1"/>
        <end position="18"/>
    </location>
</feature>
<comment type="caution">
    <text evidence="2">The sequence shown here is derived from an EMBL/GenBank/DDBJ whole genome shotgun (WGS) entry which is preliminary data.</text>
</comment>
<gene>
    <name evidence="2" type="ORF">N7498_004046</name>
</gene>
<reference evidence="2" key="1">
    <citation type="submission" date="2022-12" db="EMBL/GenBank/DDBJ databases">
        <authorList>
            <person name="Petersen C."/>
        </authorList>
    </citation>
    <scope>NUCLEOTIDE SEQUENCE</scope>
    <source>
        <strain evidence="2">IBT 15544</strain>
    </source>
</reference>
<dbReference type="EMBL" id="JAPQKR010000008">
    <property type="protein sequence ID" value="KAJ5212400.1"/>
    <property type="molecule type" value="Genomic_DNA"/>
</dbReference>
<dbReference type="RefSeq" id="XP_058310570.1">
    <property type="nucleotide sequence ID" value="XM_058451108.1"/>
</dbReference>
<proteinExistence type="predicted"/>
<accession>A0A9W9N3E4</accession>
<feature type="chain" id="PRO_5040971191" description="Apple domain-containing protein" evidence="1">
    <location>
        <begin position="19"/>
        <end position="388"/>
    </location>
</feature>
<reference evidence="2" key="2">
    <citation type="journal article" date="2023" name="IMA Fungus">
        <title>Comparative genomic study of the Penicillium genus elucidates a diverse pangenome and 15 lateral gene transfer events.</title>
        <authorList>
            <person name="Petersen C."/>
            <person name="Sorensen T."/>
            <person name="Nielsen M.R."/>
            <person name="Sondergaard T.E."/>
            <person name="Sorensen J.L."/>
            <person name="Fitzpatrick D.A."/>
            <person name="Frisvad J.C."/>
            <person name="Nielsen K.L."/>
        </authorList>
    </citation>
    <scope>NUCLEOTIDE SEQUENCE</scope>
    <source>
        <strain evidence="2">IBT 15544</strain>
    </source>
</reference>
<sequence length="388" mass="40907">MLVTVIPFFVALLGLADAAPKKVNQPNRETQHHTSTKVSYQTSFGRQVYHGHVPTSTVRNTWFNPLPVIIFSTTHPTTTVTPPVVTVTETDYVTSIVSVTAAASTDVVSITSTEIDTETTTTTLDPVTSTISTDTTTTLTSTSTIPTPDGFTPLVDTFATPTTLKRDLSLLEDRSQKFDIADFKYTHSLRCTHEIVIEVIIIDLVVGKPITKTLRPQMTTEHTTSTITSTSTIVPADVSTTVTESVTSTISSTVTAPAVTTTTTSTYTVTVSTSTTFYDACATNNVAPSPLTSDYGSFEGQYIESVSSAQGSIRSGNGNSAYDCCVSCIQDSNCGISIYWASGTCYILDSATCSPTSIIGTVDTSTGYAGGSVSNGLCGRAVGGSSNN</sequence>